<proteinExistence type="predicted"/>
<dbReference type="PANTHER" id="PTHR47840">
    <property type="entry name" value="ZN(II)2CYS6 TRANSCRIPTION FACTOR (EUROFUNG)-RELATED"/>
    <property type="match status" value="1"/>
</dbReference>
<keyword evidence="3" id="KW-0804">Transcription</keyword>
<dbReference type="PROSITE" id="PS50048">
    <property type="entry name" value="ZN2_CY6_FUNGAL_2"/>
    <property type="match status" value="1"/>
</dbReference>
<evidence type="ECO:0000256" key="4">
    <source>
        <dbReference type="ARBA" id="ARBA00023242"/>
    </source>
</evidence>
<reference evidence="6 7" key="1">
    <citation type="submission" date="2016-10" db="EMBL/GenBank/DDBJ databases">
        <title>Genome sequence of the ascomycete fungus Penicillium subrubescens.</title>
        <authorList>
            <person name="De Vries R.P."/>
            <person name="Peng M."/>
            <person name="Dilokpimol A."/>
            <person name="Hilden K."/>
            <person name="Makela M.R."/>
            <person name="Grigoriev I."/>
            <person name="Riley R."/>
            <person name="Granchi Z."/>
        </authorList>
    </citation>
    <scope>NUCLEOTIDE SEQUENCE [LARGE SCALE GENOMIC DNA]</scope>
    <source>
        <strain evidence="6 7">CBS 132785</strain>
    </source>
</reference>
<dbReference type="Proteomes" id="UP000186955">
    <property type="component" value="Unassembled WGS sequence"/>
</dbReference>
<dbReference type="Gene3D" id="4.10.240.10">
    <property type="entry name" value="Zn(2)-C6 fungal-type DNA-binding domain"/>
    <property type="match status" value="1"/>
</dbReference>
<keyword evidence="1" id="KW-0805">Transcription regulation</keyword>
<name>A0A1Q5SZR7_9EURO</name>
<evidence type="ECO:0000256" key="3">
    <source>
        <dbReference type="ARBA" id="ARBA00023163"/>
    </source>
</evidence>
<dbReference type="InterPro" id="IPR001138">
    <property type="entry name" value="Zn2Cys6_DnaBD"/>
</dbReference>
<dbReference type="PROSITE" id="PS00463">
    <property type="entry name" value="ZN2_CY6_FUNGAL_1"/>
    <property type="match status" value="1"/>
</dbReference>
<evidence type="ECO:0000259" key="5">
    <source>
        <dbReference type="PROSITE" id="PS50048"/>
    </source>
</evidence>
<dbReference type="SUPFAM" id="SSF57701">
    <property type="entry name" value="Zn2/Cys6 DNA-binding domain"/>
    <property type="match status" value="1"/>
</dbReference>
<dbReference type="GO" id="GO:0000981">
    <property type="term" value="F:DNA-binding transcription factor activity, RNA polymerase II-specific"/>
    <property type="evidence" value="ECO:0007669"/>
    <property type="project" value="InterPro"/>
</dbReference>
<accession>A0A1Q5SZR7</accession>
<dbReference type="EMBL" id="MNBE01000725">
    <property type="protein sequence ID" value="OKO93325.1"/>
    <property type="molecule type" value="Genomic_DNA"/>
</dbReference>
<protein>
    <recommendedName>
        <fullName evidence="5">Zn(2)-C6 fungal-type domain-containing protein</fullName>
    </recommendedName>
</protein>
<dbReference type="STRING" id="1316194.A0A1Q5SZR7"/>
<dbReference type="CDD" id="cd12148">
    <property type="entry name" value="fungal_TF_MHR"/>
    <property type="match status" value="1"/>
</dbReference>
<dbReference type="GO" id="GO:0008270">
    <property type="term" value="F:zinc ion binding"/>
    <property type="evidence" value="ECO:0007669"/>
    <property type="project" value="InterPro"/>
</dbReference>
<sequence length="662" mass="73792">MNSKNTPRIAGNAPSDSDLVLKRRKIRKGTFSCWECKYRKKRCDLVLGSTSCAYCQQHGLPCTSQEFPDTSNNPCRNAGKRLDRVEAMINRLVQQRNGKTGQIKVGPSSTISSLKHYENPTLNSINHERMSRGPSLTSFLYSLLPNPTIAAVILRNSKLFKSPLQINQKPNSANIDPEGLNGDPGLPQSAHPVLFARRLIQLALCLRHSDSKASENLQIQLNESVTSAATRYFDVACGYVLSHDALISSLDGLQTLILQGRYYITIGDLRKAWSIHRRASNIASAMGIPLLALTMGGHADAVWFQLVYSDRFLSLMLGLPFAITENYLEMTSCRDTITPAQHLERVHVLAAGRIIARNVRVQNFGMPYEIAWSSCNEFTESRDIDQELKRATRLLPSSWWLTPSLNNATMENEVLERTGRLLIQMHQHYLLVLLHQPYVIQQLCSVFNADDLQLSAESTYSTLAAASASREMITRYLEFRGYHRSPSSRVIDDKCFMASITLLFAHLGGHRLSSMNVLEHQRCHDLGIIERVIAFMKEISVLNDNPLAAARSHSLSNLLETEAHAADGLPYHVSIEGKISMSINRDVEGTLHGFQISVPYCGNIYISHQIRQGSPTEGVWSSDVFGSEIIDTDFIENQRTLAIADGNLLAVEGPPSLQTYLG</sequence>
<dbReference type="SMART" id="SM00066">
    <property type="entry name" value="GAL4"/>
    <property type="match status" value="1"/>
</dbReference>
<evidence type="ECO:0000256" key="2">
    <source>
        <dbReference type="ARBA" id="ARBA00023125"/>
    </source>
</evidence>
<dbReference type="AlphaFoldDB" id="A0A1Q5SZR7"/>
<gene>
    <name evidence="6" type="ORF">PENSUB_12388</name>
</gene>
<dbReference type="GO" id="GO:0003677">
    <property type="term" value="F:DNA binding"/>
    <property type="evidence" value="ECO:0007669"/>
    <property type="project" value="UniProtKB-KW"/>
</dbReference>
<keyword evidence="2" id="KW-0238">DNA-binding</keyword>
<comment type="caution">
    <text evidence="6">The sequence shown here is derived from an EMBL/GenBank/DDBJ whole genome shotgun (WGS) entry which is preliminary data.</text>
</comment>
<organism evidence="6 7">
    <name type="scientific">Penicillium subrubescens</name>
    <dbReference type="NCBI Taxonomy" id="1316194"/>
    <lineage>
        <taxon>Eukaryota</taxon>
        <taxon>Fungi</taxon>
        <taxon>Dikarya</taxon>
        <taxon>Ascomycota</taxon>
        <taxon>Pezizomycotina</taxon>
        <taxon>Eurotiomycetes</taxon>
        <taxon>Eurotiomycetidae</taxon>
        <taxon>Eurotiales</taxon>
        <taxon>Aspergillaceae</taxon>
        <taxon>Penicillium</taxon>
    </lineage>
</organism>
<dbReference type="InterPro" id="IPR036864">
    <property type="entry name" value="Zn2-C6_fun-type_DNA-bd_sf"/>
</dbReference>
<evidence type="ECO:0000256" key="1">
    <source>
        <dbReference type="ARBA" id="ARBA00023015"/>
    </source>
</evidence>
<dbReference type="PANTHER" id="PTHR47840:SF1">
    <property type="entry name" value="ZN(II)2CYS6 TRANSCRIPTION FACTOR (EUROFUNG)"/>
    <property type="match status" value="1"/>
</dbReference>
<dbReference type="Pfam" id="PF00172">
    <property type="entry name" value="Zn_clus"/>
    <property type="match status" value="1"/>
</dbReference>
<evidence type="ECO:0000313" key="6">
    <source>
        <dbReference type="EMBL" id="OKO93325.1"/>
    </source>
</evidence>
<keyword evidence="4" id="KW-0539">Nucleus</keyword>
<keyword evidence="7" id="KW-1185">Reference proteome</keyword>
<feature type="domain" description="Zn(2)-C6 fungal-type" evidence="5">
    <location>
        <begin position="32"/>
        <end position="64"/>
    </location>
</feature>
<evidence type="ECO:0000313" key="7">
    <source>
        <dbReference type="Proteomes" id="UP000186955"/>
    </source>
</evidence>